<sequence>MTLIIINNLNYCLQDLSKLIRDLSKITHVSAHAFENSLHPENCVPVKPFKIDEKGEEFVDATLSDLIPFLEHECVDFYCIHKLEPILLSLWKLNVCDPFFISLF</sequence>
<reference evidence="2 3" key="1">
    <citation type="journal article" date="2023" name="Plant Biotechnol. J.">
        <title>Chromosome-level wild Hevea brasiliensis genome provides new tools for genomic-assisted breeding and valuable loci to elevate rubber yield.</title>
        <authorList>
            <person name="Cheng H."/>
            <person name="Song X."/>
            <person name="Hu Y."/>
            <person name="Wu T."/>
            <person name="Yang Q."/>
            <person name="An Z."/>
            <person name="Feng S."/>
            <person name="Deng Z."/>
            <person name="Wu W."/>
            <person name="Zeng X."/>
            <person name="Tu M."/>
            <person name="Wang X."/>
            <person name="Huang H."/>
        </authorList>
    </citation>
    <scope>NUCLEOTIDE SEQUENCE [LARGE SCALE GENOMIC DNA]</scope>
    <source>
        <strain evidence="2">MT/VB/25A 57/8</strain>
    </source>
</reference>
<organism evidence="2 3">
    <name type="scientific">Hevea brasiliensis</name>
    <name type="common">Para rubber tree</name>
    <name type="synonym">Siphonia brasiliensis</name>
    <dbReference type="NCBI Taxonomy" id="3981"/>
    <lineage>
        <taxon>Eukaryota</taxon>
        <taxon>Viridiplantae</taxon>
        <taxon>Streptophyta</taxon>
        <taxon>Embryophyta</taxon>
        <taxon>Tracheophyta</taxon>
        <taxon>Spermatophyta</taxon>
        <taxon>Magnoliopsida</taxon>
        <taxon>eudicotyledons</taxon>
        <taxon>Gunneridae</taxon>
        <taxon>Pentapetalae</taxon>
        <taxon>rosids</taxon>
        <taxon>fabids</taxon>
        <taxon>Malpighiales</taxon>
        <taxon>Euphorbiaceae</taxon>
        <taxon>Crotonoideae</taxon>
        <taxon>Micrandreae</taxon>
        <taxon>Hevea</taxon>
    </lineage>
</organism>
<dbReference type="InterPro" id="IPR023214">
    <property type="entry name" value="HAD_sf"/>
</dbReference>
<dbReference type="InterPro" id="IPR004274">
    <property type="entry name" value="FCP1_dom"/>
</dbReference>
<dbReference type="Gene3D" id="3.40.50.1000">
    <property type="entry name" value="HAD superfamily/HAD-like"/>
    <property type="match status" value="1"/>
</dbReference>
<feature type="domain" description="FCP1 homology" evidence="1">
    <location>
        <begin position="10"/>
        <end position="72"/>
    </location>
</feature>
<evidence type="ECO:0000259" key="1">
    <source>
        <dbReference type="Pfam" id="PF03031"/>
    </source>
</evidence>
<name>A0ABQ9KZG4_HEVBR</name>
<dbReference type="EMBL" id="JARPOI010000015">
    <property type="protein sequence ID" value="KAJ9153920.1"/>
    <property type="molecule type" value="Genomic_DNA"/>
</dbReference>
<protein>
    <recommendedName>
        <fullName evidence="1">FCP1 homology domain-containing protein</fullName>
    </recommendedName>
</protein>
<evidence type="ECO:0000313" key="3">
    <source>
        <dbReference type="Proteomes" id="UP001174677"/>
    </source>
</evidence>
<evidence type="ECO:0000313" key="2">
    <source>
        <dbReference type="EMBL" id="KAJ9153920.1"/>
    </source>
</evidence>
<comment type="caution">
    <text evidence="2">The sequence shown here is derived from an EMBL/GenBank/DDBJ whole genome shotgun (WGS) entry which is preliminary data.</text>
</comment>
<accession>A0ABQ9KZG4</accession>
<keyword evidence="3" id="KW-1185">Reference proteome</keyword>
<dbReference type="Pfam" id="PF03031">
    <property type="entry name" value="NIF"/>
    <property type="match status" value="1"/>
</dbReference>
<gene>
    <name evidence="2" type="ORF">P3X46_027308</name>
</gene>
<dbReference type="Proteomes" id="UP001174677">
    <property type="component" value="Chromosome 15"/>
</dbReference>
<proteinExistence type="predicted"/>